<dbReference type="AlphaFoldDB" id="A0A2P2NA51"/>
<name>A0A2P2NA51_RHIMU</name>
<sequence>MSKRDFKIVIYLVILVSSINM</sequence>
<evidence type="ECO:0000313" key="1">
    <source>
        <dbReference type="EMBL" id="MBX39358.1"/>
    </source>
</evidence>
<reference evidence="1" key="1">
    <citation type="submission" date="2018-02" db="EMBL/GenBank/DDBJ databases">
        <title>Rhizophora mucronata_Transcriptome.</title>
        <authorList>
            <person name="Meera S.P."/>
            <person name="Sreeshan A."/>
            <person name="Augustine A."/>
        </authorList>
    </citation>
    <scope>NUCLEOTIDE SEQUENCE</scope>
    <source>
        <tissue evidence="1">Leaf</tissue>
    </source>
</reference>
<protein>
    <submittedName>
        <fullName evidence="1">Uncharacterized protein</fullName>
    </submittedName>
</protein>
<dbReference type="EMBL" id="GGEC01058874">
    <property type="protein sequence ID" value="MBX39358.1"/>
    <property type="molecule type" value="Transcribed_RNA"/>
</dbReference>
<accession>A0A2P2NA51</accession>
<proteinExistence type="predicted"/>
<organism evidence="1">
    <name type="scientific">Rhizophora mucronata</name>
    <name type="common">Asiatic mangrove</name>
    <dbReference type="NCBI Taxonomy" id="61149"/>
    <lineage>
        <taxon>Eukaryota</taxon>
        <taxon>Viridiplantae</taxon>
        <taxon>Streptophyta</taxon>
        <taxon>Embryophyta</taxon>
        <taxon>Tracheophyta</taxon>
        <taxon>Spermatophyta</taxon>
        <taxon>Magnoliopsida</taxon>
        <taxon>eudicotyledons</taxon>
        <taxon>Gunneridae</taxon>
        <taxon>Pentapetalae</taxon>
        <taxon>rosids</taxon>
        <taxon>fabids</taxon>
        <taxon>Malpighiales</taxon>
        <taxon>Rhizophoraceae</taxon>
        <taxon>Rhizophora</taxon>
    </lineage>
</organism>